<evidence type="ECO:0000313" key="9">
    <source>
        <dbReference type="EMBL" id="GAH38600.1"/>
    </source>
</evidence>
<dbReference type="PANTHER" id="PTHR43163">
    <property type="entry name" value="DIPEPTIDE TRANSPORT SYSTEM PERMEASE PROTEIN DPPB-RELATED"/>
    <property type="match status" value="1"/>
</dbReference>
<keyword evidence="5 7" id="KW-1133">Transmembrane helix</keyword>
<evidence type="ECO:0000256" key="4">
    <source>
        <dbReference type="ARBA" id="ARBA00022692"/>
    </source>
</evidence>
<gene>
    <name evidence="9" type="ORF">S03H2_24457</name>
</gene>
<evidence type="ECO:0000256" key="1">
    <source>
        <dbReference type="ARBA" id="ARBA00004651"/>
    </source>
</evidence>
<evidence type="ECO:0000256" key="2">
    <source>
        <dbReference type="ARBA" id="ARBA00022448"/>
    </source>
</evidence>
<sequence>MAPVQNMIKYIIKRVLLMIPMLFLLLILTWVLSRVMATDPAANMFDPFTTDPAAVEAMREKLGLNKPWLIQLGIYLRNFFLGDLGKSYLGRSQGYEVSEYLKIIIPRTIELMIVPTVLTPIIAVKLGVISAAKKDKPADTLIRGLAVAGSAFPSFLIAMIFISFKNDSRVNYSI</sequence>
<dbReference type="PANTHER" id="PTHR43163:SF6">
    <property type="entry name" value="DIPEPTIDE TRANSPORT SYSTEM PERMEASE PROTEIN DPPB-RELATED"/>
    <property type="match status" value="1"/>
</dbReference>
<comment type="caution">
    <text evidence="9">The sequence shown here is derived from an EMBL/GenBank/DDBJ whole genome shotgun (WGS) entry which is preliminary data.</text>
</comment>
<dbReference type="AlphaFoldDB" id="X1G1D5"/>
<feature type="transmembrane region" description="Helical" evidence="7">
    <location>
        <begin position="141"/>
        <end position="164"/>
    </location>
</feature>
<protein>
    <recommendedName>
        <fullName evidence="8">ABC transporter type 1 GsiC-like N-terminal domain-containing protein</fullName>
    </recommendedName>
</protein>
<keyword evidence="6 7" id="KW-0472">Membrane</keyword>
<dbReference type="InterPro" id="IPR045621">
    <property type="entry name" value="BPD_transp_1_N"/>
</dbReference>
<evidence type="ECO:0000259" key="8">
    <source>
        <dbReference type="Pfam" id="PF19300"/>
    </source>
</evidence>
<keyword evidence="2" id="KW-0813">Transport</keyword>
<name>X1G1D5_9ZZZZ</name>
<keyword evidence="3" id="KW-1003">Cell membrane</keyword>
<comment type="subcellular location">
    <subcellularLocation>
        <location evidence="1">Cell membrane</location>
        <topology evidence="1">Multi-pass membrane protein</topology>
    </subcellularLocation>
</comment>
<evidence type="ECO:0000256" key="7">
    <source>
        <dbReference type="SAM" id="Phobius"/>
    </source>
</evidence>
<evidence type="ECO:0000256" key="3">
    <source>
        <dbReference type="ARBA" id="ARBA00022475"/>
    </source>
</evidence>
<keyword evidence="4 7" id="KW-0812">Transmembrane</keyword>
<dbReference type="InterPro" id="IPR035906">
    <property type="entry name" value="MetI-like_sf"/>
</dbReference>
<feature type="transmembrane region" description="Helical" evidence="7">
    <location>
        <begin position="109"/>
        <end position="129"/>
    </location>
</feature>
<organism evidence="9">
    <name type="scientific">marine sediment metagenome</name>
    <dbReference type="NCBI Taxonomy" id="412755"/>
    <lineage>
        <taxon>unclassified sequences</taxon>
        <taxon>metagenomes</taxon>
        <taxon>ecological metagenomes</taxon>
    </lineage>
</organism>
<proteinExistence type="predicted"/>
<evidence type="ECO:0000256" key="6">
    <source>
        <dbReference type="ARBA" id="ARBA00023136"/>
    </source>
</evidence>
<accession>X1G1D5</accession>
<dbReference type="SUPFAM" id="SSF161098">
    <property type="entry name" value="MetI-like"/>
    <property type="match status" value="1"/>
</dbReference>
<feature type="domain" description="ABC transporter type 1 GsiC-like N-terminal" evidence="8">
    <location>
        <begin position="7"/>
        <end position="83"/>
    </location>
</feature>
<dbReference type="EMBL" id="BARU01013591">
    <property type="protein sequence ID" value="GAH38600.1"/>
    <property type="molecule type" value="Genomic_DNA"/>
</dbReference>
<evidence type="ECO:0000256" key="5">
    <source>
        <dbReference type="ARBA" id="ARBA00022989"/>
    </source>
</evidence>
<dbReference type="Pfam" id="PF19300">
    <property type="entry name" value="BPD_transp_1_N"/>
    <property type="match status" value="1"/>
</dbReference>
<dbReference type="GO" id="GO:0005886">
    <property type="term" value="C:plasma membrane"/>
    <property type="evidence" value="ECO:0007669"/>
    <property type="project" value="UniProtKB-SubCell"/>
</dbReference>
<reference evidence="9" key="1">
    <citation type="journal article" date="2014" name="Front. Microbiol.">
        <title>High frequency of phylogenetically diverse reductive dehalogenase-homologous genes in deep subseafloor sedimentary metagenomes.</title>
        <authorList>
            <person name="Kawai M."/>
            <person name="Futagami T."/>
            <person name="Toyoda A."/>
            <person name="Takaki Y."/>
            <person name="Nishi S."/>
            <person name="Hori S."/>
            <person name="Arai W."/>
            <person name="Tsubouchi T."/>
            <person name="Morono Y."/>
            <person name="Uchiyama I."/>
            <person name="Ito T."/>
            <person name="Fujiyama A."/>
            <person name="Inagaki F."/>
            <person name="Takami H."/>
        </authorList>
    </citation>
    <scope>NUCLEOTIDE SEQUENCE</scope>
    <source>
        <strain evidence="9">Expedition CK06-06</strain>
    </source>
</reference>